<evidence type="ECO:0000313" key="7">
    <source>
        <dbReference type="Proteomes" id="UP000053611"/>
    </source>
</evidence>
<evidence type="ECO:0000256" key="5">
    <source>
        <dbReference type="SAM" id="MobiDB-lite"/>
    </source>
</evidence>
<proteinExistence type="inferred from homology"/>
<dbReference type="InterPro" id="IPR028608">
    <property type="entry name" value="CIAO1/Cia1"/>
</dbReference>
<dbReference type="Gene3D" id="2.130.10.10">
    <property type="entry name" value="YVTN repeat-like/Quinoprotein amine dehydrogenase"/>
    <property type="match status" value="3"/>
</dbReference>
<dbReference type="PRINTS" id="PR00320">
    <property type="entry name" value="GPROTEINBRPT"/>
</dbReference>
<comment type="similarity">
    <text evidence="3">Belongs to the WD repeat CIA1 family.</text>
</comment>
<name>A0A0J0XP35_9TREE</name>
<feature type="repeat" description="WD" evidence="4">
    <location>
        <begin position="307"/>
        <end position="351"/>
    </location>
</feature>
<protein>
    <recommendedName>
        <fullName evidence="3">Probable cytosolic iron-sulfur protein assembly protein 1</fullName>
    </recommendedName>
</protein>
<reference evidence="6 7" key="1">
    <citation type="submission" date="2015-03" db="EMBL/GenBank/DDBJ databases">
        <title>Genomics and transcriptomics of the oil-accumulating basidiomycete yeast T. oleaginosus allow insights into substrate utilization and the diverse evolutionary trajectories of mating systems in fungi.</title>
        <authorList>
            <consortium name="DOE Joint Genome Institute"/>
            <person name="Kourist R."/>
            <person name="Kracht O."/>
            <person name="Bracharz F."/>
            <person name="Lipzen A."/>
            <person name="Nolan M."/>
            <person name="Ohm R."/>
            <person name="Grigoriev I."/>
            <person name="Sun S."/>
            <person name="Heitman J."/>
            <person name="Bruck T."/>
            <person name="Nowrousian M."/>
        </authorList>
    </citation>
    <scope>NUCLEOTIDE SEQUENCE [LARGE SCALE GENOMIC DNA]</scope>
    <source>
        <strain evidence="6 7">IBC0246</strain>
    </source>
</reference>
<feature type="repeat" description="WD" evidence="4">
    <location>
        <begin position="162"/>
        <end position="192"/>
    </location>
</feature>
<feature type="compositionally biased region" description="Low complexity" evidence="5">
    <location>
        <begin position="214"/>
        <end position="226"/>
    </location>
</feature>
<dbReference type="CDD" id="cd00200">
    <property type="entry name" value="WD40"/>
    <property type="match status" value="1"/>
</dbReference>
<dbReference type="InterPro" id="IPR015943">
    <property type="entry name" value="WD40/YVTN_repeat-like_dom_sf"/>
</dbReference>
<dbReference type="InterPro" id="IPR036322">
    <property type="entry name" value="WD40_repeat_dom_sf"/>
</dbReference>
<sequence length="398" mass="42176">MPALQPVAEVPGHADPAWAVAFNPSRALLASCSTDRTVRLYTYSLPSDSTDVSSLASPTSPMPTFTLATAIPTGHKRTVRSIAWAPGGRTLATASFDSTVGVWEEEDEGEWECVTTLEGHENECKSVGFSADGGLLASCSRDRSVWVWEVQPDADFECIAVMMDHGADVKAVSWHPHDELLASASYDSNIHLMFDDPDSDWTLIQRLQPALAPSPLELPSTASPSLREALSPTPPEKEAEALDVPPLREPETVWSLAWSPDGKFLASGGDQGGVRLWERVPRAQAEAEEIGEMEVATGMEMREVSHTAAHAGAVFSLAWGPGPGTEGLLASGGADGRIIVWEIAGGRLVPIAGAREAHGVADVNGLGWNVREDGKGTGILASAGDDGSIKVWRVVADA</sequence>
<dbReference type="InterPro" id="IPR019775">
    <property type="entry name" value="WD40_repeat_CS"/>
</dbReference>
<dbReference type="SMART" id="SM00320">
    <property type="entry name" value="WD40"/>
    <property type="match status" value="7"/>
</dbReference>
<dbReference type="PROSITE" id="PS00678">
    <property type="entry name" value="WD_REPEATS_1"/>
    <property type="match status" value="2"/>
</dbReference>
<dbReference type="PANTHER" id="PTHR19920">
    <property type="entry name" value="WD40 PROTEIN CIAO1"/>
    <property type="match status" value="1"/>
</dbReference>
<evidence type="ECO:0000256" key="1">
    <source>
        <dbReference type="ARBA" id="ARBA00022574"/>
    </source>
</evidence>
<evidence type="ECO:0000256" key="2">
    <source>
        <dbReference type="ARBA" id="ARBA00022737"/>
    </source>
</evidence>
<evidence type="ECO:0000256" key="4">
    <source>
        <dbReference type="PROSITE-ProRule" id="PRU00221"/>
    </source>
</evidence>
<feature type="repeat" description="WD" evidence="4">
    <location>
        <begin position="10"/>
        <end position="41"/>
    </location>
</feature>
<dbReference type="HAMAP" id="MF_03037">
    <property type="entry name" value="ciao1"/>
    <property type="match status" value="1"/>
</dbReference>
<dbReference type="Pfam" id="PF00400">
    <property type="entry name" value="WD40"/>
    <property type="match status" value="7"/>
</dbReference>
<dbReference type="GeneID" id="28987999"/>
<organism evidence="6 7">
    <name type="scientific">Cutaneotrichosporon oleaginosum</name>
    <dbReference type="NCBI Taxonomy" id="879819"/>
    <lineage>
        <taxon>Eukaryota</taxon>
        <taxon>Fungi</taxon>
        <taxon>Dikarya</taxon>
        <taxon>Basidiomycota</taxon>
        <taxon>Agaricomycotina</taxon>
        <taxon>Tremellomycetes</taxon>
        <taxon>Trichosporonales</taxon>
        <taxon>Trichosporonaceae</taxon>
        <taxon>Cutaneotrichosporon</taxon>
    </lineage>
</organism>
<dbReference type="GO" id="GO:0097361">
    <property type="term" value="C:cytosolic [4Fe-4S] assembly targeting complex"/>
    <property type="evidence" value="ECO:0007669"/>
    <property type="project" value="InterPro"/>
</dbReference>
<dbReference type="PANTHER" id="PTHR19920:SF0">
    <property type="entry name" value="CYTOSOLIC IRON-SULFUR PROTEIN ASSEMBLY PROTEIN CIAO1-RELATED"/>
    <property type="match status" value="1"/>
</dbReference>
<dbReference type="AlphaFoldDB" id="A0A0J0XP35"/>
<dbReference type="Proteomes" id="UP000053611">
    <property type="component" value="Unassembled WGS sequence"/>
</dbReference>
<comment type="function">
    <text evidence="3">Essential component of the cytosolic iron-sulfur (Fe/S) protein assembly machinery. Required for the maturation of extramitochondrial Fe/S proteins.</text>
</comment>
<accession>A0A0J0XP35</accession>
<gene>
    <name evidence="3" type="primary">CIA1</name>
    <name evidence="6" type="ORF">CC85DRAFT_76658</name>
</gene>
<feature type="repeat" description="WD" evidence="4">
    <location>
        <begin position="117"/>
        <end position="151"/>
    </location>
</feature>
<dbReference type="PROSITE" id="PS50294">
    <property type="entry name" value="WD_REPEATS_REGION"/>
    <property type="match status" value="5"/>
</dbReference>
<dbReference type="EMBL" id="KQ087201">
    <property type="protein sequence ID" value="KLT42865.1"/>
    <property type="molecule type" value="Genomic_DNA"/>
</dbReference>
<evidence type="ECO:0000313" key="6">
    <source>
        <dbReference type="EMBL" id="KLT42865.1"/>
    </source>
</evidence>
<keyword evidence="2" id="KW-0677">Repeat</keyword>
<dbReference type="GO" id="GO:0016226">
    <property type="term" value="P:iron-sulfur cluster assembly"/>
    <property type="evidence" value="ECO:0007669"/>
    <property type="project" value="UniProtKB-UniRule"/>
</dbReference>
<dbReference type="OrthoDB" id="284782at2759"/>
<dbReference type="InterPro" id="IPR001680">
    <property type="entry name" value="WD40_rpt"/>
</dbReference>
<feature type="repeat" description="WD" evidence="4">
    <location>
        <begin position="253"/>
        <end position="278"/>
    </location>
</feature>
<dbReference type="SUPFAM" id="SSF50978">
    <property type="entry name" value="WD40 repeat-like"/>
    <property type="match status" value="1"/>
</dbReference>
<feature type="repeat" description="WD" evidence="4">
    <location>
        <begin position="380"/>
        <end position="398"/>
    </location>
</feature>
<dbReference type="RefSeq" id="XP_018279356.1">
    <property type="nucleotide sequence ID" value="XM_018427396.1"/>
</dbReference>
<dbReference type="InterPro" id="IPR020472">
    <property type="entry name" value="WD40_PAC1"/>
</dbReference>
<keyword evidence="7" id="KW-1185">Reference proteome</keyword>
<evidence type="ECO:0000256" key="3">
    <source>
        <dbReference type="HAMAP-Rule" id="MF_03037"/>
    </source>
</evidence>
<dbReference type="STRING" id="879819.A0A0J0XP35"/>
<dbReference type="PROSITE" id="PS50082">
    <property type="entry name" value="WD_REPEATS_2"/>
    <property type="match status" value="7"/>
</dbReference>
<keyword evidence="1 4" id="KW-0853">WD repeat</keyword>
<feature type="repeat" description="WD" evidence="4">
    <location>
        <begin position="72"/>
        <end position="104"/>
    </location>
</feature>
<feature type="region of interest" description="Disordered" evidence="5">
    <location>
        <begin position="214"/>
        <end position="243"/>
    </location>
</feature>